<dbReference type="Proteomes" id="UP000722750">
    <property type="component" value="Unassembled WGS sequence"/>
</dbReference>
<organism evidence="1 2">
    <name type="scientific">Candidatus Scalindua arabica</name>
    <dbReference type="NCBI Taxonomy" id="1127984"/>
    <lineage>
        <taxon>Bacteria</taxon>
        <taxon>Pseudomonadati</taxon>
        <taxon>Planctomycetota</taxon>
        <taxon>Candidatus Brocadiia</taxon>
        <taxon>Candidatus Brocadiales</taxon>
        <taxon>Candidatus Scalinduaceae</taxon>
        <taxon>Candidatus Scalindua</taxon>
    </lineage>
</organism>
<protein>
    <submittedName>
        <fullName evidence="1">Uncharacterized protein</fullName>
    </submittedName>
</protein>
<dbReference type="AlphaFoldDB" id="A0A941W3S0"/>
<gene>
    <name evidence="1" type="ORF">MAG551_01999</name>
</gene>
<reference evidence="1" key="1">
    <citation type="journal article" date="2021" name="ISME J.">
        <title>Fine-scale metabolic discontinuity in a stratified prokaryote microbiome of a Red Sea deep halocline.</title>
        <authorList>
            <person name="Michoud G."/>
            <person name="Ngugi D.K."/>
            <person name="Barozzi A."/>
            <person name="Merlino G."/>
            <person name="Calleja M.L."/>
            <person name="Delgado-Huertas A."/>
            <person name="Moran X.A.G."/>
            <person name="Daffonchio D."/>
        </authorList>
    </citation>
    <scope>NUCLEOTIDE SEQUENCE</scope>
    <source>
        <strain evidence="1">SuakinDeep_MAG55_1</strain>
    </source>
</reference>
<evidence type="ECO:0000313" key="1">
    <source>
        <dbReference type="EMBL" id="MBS1258935.1"/>
    </source>
</evidence>
<name>A0A941W3S0_9BACT</name>
<sequence length="90" mass="10328">MNNEGLTLVLVNNLAYSDYSKLTGELKNMRRVTHVFPRGWEKDTPAVYDIKTKGNAEDLAARLEALGLEIIRFSMNKIELKKTKTVMKRE</sequence>
<dbReference type="EMBL" id="JAANXD010000077">
    <property type="protein sequence ID" value="MBS1258935.1"/>
    <property type="molecule type" value="Genomic_DNA"/>
</dbReference>
<evidence type="ECO:0000313" key="2">
    <source>
        <dbReference type="Proteomes" id="UP000722750"/>
    </source>
</evidence>
<proteinExistence type="predicted"/>
<accession>A0A941W3S0</accession>
<comment type="caution">
    <text evidence="1">The sequence shown here is derived from an EMBL/GenBank/DDBJ whole genome shotgun (WGS) entry which is preliminary data.</text>
</comment>